<evidence type="ECO:0000256" key="3">
    <source>
        <dbReference type="ARBA" id="ARBA00023125"/>
    </source>
</evidence>
<dbReference type="InterPro" id="IPR000055">
    <property type="entry name" value="Restrct_endonuc_typeI_TRD"/>
</dbReference>
<dbReference type="InterPro" id="IPR044946">
    <property type="entry name" value="Restrct_endonuc_typeI_TRD_sf"/>
</dbReference>
<dbReference type="Pfam" id="PF01420">
    <property type="entry name" value="Methylase_S"/>
    <property type="match status" value="2"/>
</dbReference>
<dbReference type="PANTHER" id="PTHR30408:SF12">
    <property type="entry name" value="TYPE I RESTRICTION ENZYME MJAVIII SPECIFICITY SUBUNIT"/>
    <property type="match status" value="1"/>
</dbReference>
<evidence type="ECO:0000256" key="4">
    <source>
        <dbReference type="SAM" id="Coils"/>
    </source>
</evidence>
<dbReference type="GO" id="GO:0003677">
    <property type="term" value="F:DNA binding"/>
    <property type="evidence" value="ECO:0007669"/>
    <property type="project" value="UniProtKB-KW"/>
</dbReference>
<dbReference type="CDD" id="cd17262">
    <property type="entry name" value="RMtype1_S_Aco12261I-TRD2-CR2"/>
    <property type="match status" value="1"/>
</dbReference>
<feature type="domain" description="Type I restriction modification DNA specificity" evidence="5">
    <location>
        <begin position="19"/>
        <end position="181"/>
    </location>
</feature>
<dbReference type="InterPro" id="IPR052021">
    <property type="entry name" value="Type-I_RS_S_subunit"/>
</dbReference>
<evidence type="ECO:0000256" key="1">
    <source>
        <dbReference type="ARBA" id="ARBA00010923"/>
    </source>
</evidence>
<feature type="coiled-coil region" evidence="4">
    <location>
        <begin position="353"/>
        <end position="380"/>
    </location>
</feature>
<feature type="coiled-coil region" evidence="4">
    <location>
        <begin position="163"/>
        <end position="190"/>
    </location>
</feature>
<dbReference type="Gene3D" id="3.90.220.20">
    <property type="entry name" value="DNA methylase specificity domains"/>
    <property type="match status" value="2"/>
</dbReference>
<comment type="similarity">
    <text evidence="1">Belongs to the type-I restriction system S methylase family.</text>
</comment>
<gene>
    <name evidence="6" type="ORF">F5985_03810</name>
</gene>
<dbReference type="Proteomes" id="UP000481947">
    <property type="component" value="Unassembled WGS sequence"/>
</dbReference>
<evidence type="ECO:0000313" key="6">
    <source>
        <dbReference type="EMBL" id="MYZ51279.1"/>
    </source>
</evidence>
<protein>
    <recommendedName>
        <fullName evidence="5">Type I restriction modification DNA specificity domain-containing protein</fullName>
    </recommendedName>
</protein>
<dbReference type="SUPFAM" id="SSF116734">
    <property type="entry name" value="DNA methylase specificity domain"/>
    <property type="match status" value="2"/>
</dbReference>
<dbReference type="RefSeq" id="WP_161124375.1">
    <property type="nucleotide sequence ID" value="NZ_VYSB01000002.1"/>
</dbReference>
<reference evidence="6 7" key="1">
    <citation type="submission" date="2019-09" db="EMBL/GenBank/DDBJ databases">
        <title>Identification of Malikia spinosa a prominent benzene-, toluene-, and ethylbenzene-degrading bacterium: enrichment, isolation and whole genome sequencing.</title>
        <authorList>
            <person name="Tancsics A."/>
            <person name="Revesz F."/>
            <person name="Kriszt B."/>
        </authorList>
    </citation>
    <scope>NUCLEOTIDE SEQUENCE [LARGE SCALE GENOMIC DNA]</scope>
    <source>
        <strain evidence="6 7">AB6</strain>
    </source>
</reference>
<evidence type="ECO:0000259" key="5">
    <source>
        <dbReference type="Pfam" id="PF01420"/>
    </source>
</evidence>
<feature type="domain" description="Type I restriction modification DNA specificity" evidence="5">
    <location>
        <begin position="208"/>
        <end position="366"/>
    </location>
</feature>
<dbReference type="Gene3D" id="1.10.287.1120">
    <property type="entry name" value="Bipartite methylase S protein"/>
    <property type="match status" value="1"/>
</dbReference>
<keyword evidence="4" id="KW-0175">Coiled coil</keyword>
<proteinExistence type="inferred from homology"/>
<dbReference type="AlphaFoldDB" id="A0A7C9NAL0"/>
<comment type="caution">
    <text evidence="6">The sequence shown here is derived from an EMBL/GenBank/DDBJ whole genome shotgun (WGS) entry which is preliminary data.</text>
</comment>
<evidence type="ECO:0000256" key="2">
    <source>
        <dbReference type="ARBA" id="ARBA00022747"/>
    </source>
</evidence>
<name>A0A7C9NAL0_9BURK</name>
<accession>A0A7C9NAL0</accession>
<keyword evidence="3" id="KW-0238">DNA-binding</keyword>
<sequence length="389" mass="43706">MSGEQIKPGYKRTEVGVIPEDWTVATIGDSFDICNQLRLPISQAVREKMSGIYPYYGPTNIQDWINEYRVEGEYALIGEDGDHFLKWRTQPMTLLVRGKFNVNNHAHLIHGTKNLTEWFYWFFANRDITPSLFRQGASRYKLNKAALLKLICVLPPITEQRAIADALSDVEKLLENIDQLIAKRRDLKQAAMQRFFTQKVSLPGFSGTWQSVRICDLCSYVTGDVTSGGDLGYLEIGDINVESKTYDLSMKEKLSVSGSVKVPKGTLLISTVRPTRGAIAITKTSLHVSSAFCRLRPATDILYHLVCGQEFLDYLGDNSIGGTYPTCRDETILDYEVTLPADTEEQTAIATVLSDMDAELATLEARRDKTRALKQGMMQELLTGRIRLV</sequence>
<dbReference type="PANTHER" id="PTHR30408">
    <property type="entry name" value="TYPE-1 RESTRICTION ENZYME ECOKI SPECIFICITY PROTEIN"/>
    <property type="match status" value="1"/>
</dbReference>
<dbReference type="EMBL" id="VYSB01000002">
    <property type="protein sequence ID" value="MYZ51279.1"/>
    <property type="molecule type" value="Genomic_DNA"/>
</dbReference>
<dbReference type="GO" id="GO:0009307">
    <property type="term" value="P:DNA restriction-modification system"/>
    <property type="evidence" value="ECO:0007669"/>
    <property type="project" value="UniProtKB-KW"/>
</dbReference>
<evidence type="ECO:0000313" key="7">
    <source>
        <dbReference type="Proteomes" id="UP000481947"/>
    </source>
</evidence>
<keyword evidence="2" id="KW-0680">Restriction system</keyword>
<organism evidence="6 7">
    <name type="scientific">Malikia spinosa</name>
    <dbReference type="NCBI Taxonomy" id="86180"/>
    <lineage>
        <taxon>Bacteria</taxon>
        <taxon>Pseudomonadati</taxon>
        <taxon>Pseudomonadota</taxon>
        <taxon>Betaproteobacteria</taxon>
        <taxon>Burkholderiales</taxon>
        <taxon>Comamonadaceae</taxon>
        <taxon>Malikia</taxon>
    </lineage>
</organism>